<comment type="subcellular location">
    <subcellularLocation>
        <location evidence="1">Secreted</location>
    </subcellularLocation>
</comment>
<dbReference type="RefSeq" id="XP_028139873.1">
    <property type="nucleotide sequence ID" value="XM_028284072.1"/>
</dbReference>
<feature type="domain" description="Single" evidence="4">
    <location>
        <begin position="26"/>
        <end position="91"/>
    </location>
</feature>
<keyword evidence="3" id="KW-0732">Signal</keyword>
<feature type="signal peptide" evidence="3">
    <location>
        <begin position="1"/>
        <end position="17"/>
    </location>
</feature>
<protein>
    <submittedName>
        <fullName evidence="5">Venom toxin OcyC11-like</fullName>
    </submittedName>
</protein>
<accession>A0A6P7G4F9</accession>
<dbReference type="SMART" id="SM01318">
    <property type="entry name" value="SVWC"/>
    <property type="match status" value="1"/>
</dbReference>
<dbReference type="Pfam" id="PF15430">
    <property type="entry name" value="SVWC"/>
    <property type="match status" value="1"/>
</dbReference>
<evidence type="ECO:0000256" key="2">
    <source>
        <dbReference type="ARBA" id="ARBA00022525"/>
    </source>
</evidence>
<gene>
    <name evidence="5" type="primary">LOC114334064</name>
</gene>
<name>A0A6P7G4F9_DIAVI</name>
<evidence type="ECO:0000256" key="1">
    <source>
        <dbReference type="ARBA" id="ARBA00004613"/>
    </source>
</evidence>
<proteinExistence type="predicted"/>
<keyword evidence="2" id="KW-0964">Secreted</keyword>
<dbReference type="InParanoid" id="A0A6P7G4F9"/>
<organism evidence="5">
    <name type="scientific">Diabrotica virgifera virgifera</name>
    <name type="common">western corn rootworm</name>
    <dbReference type="NCBI Taxonomy" id="50390"/>
    <lineage>
        <taxon>Eukaryota</taxon>
        <taxon>Metazoa</taxon>
        <taxon>Ecdysozoa</taxon>
        <taxon>Arthropoda</taxon>
        <taxon>Hexapoda</taxon>
        <taxon>Insecta</taxon>
        <taxon>Pterygota</taxon>
        <taxon>Neoptera</taxon>
        <taxon>Endopterygota</taxon>
        <taxon>Coleoptera</taxon>
        <taxon>Polyphaga</taxon>
        <taxon>Cucujiformia</taxon>
        <taxon>Chrysomeloidea</taxon>
        <taxon>Chrysomelidae</taxon>
        <taxon>Galerucinae</taxon>
        <taxon>Diabroticina</taxon>
        <taxon>Diabroticites</taxon>
        <taxon>Diabrotica</taxon>
    </lineage>
</organism>
<evidence type="ECO:0000259" key="4">
    <source>
        <dbReference type="SMART" id="SM01318"/>
    </source>
</evidence>
<dbReference type="AlphaFoldDB" id="A0A6P7G4F9"/>
<reference evidence="5" key="1">
    <citation type="submission" date="2025-08" db="UniProtKB">
        <authorList>
            <consortium name="RefSeq"/>
        </authorList>
    </citation>
    <scope>IDENTIFICATION</scope>
    <source>
        <tissue evidence="5">Whole insect</tissue>
    </source>
</reference>
<evidence type="ECO:0000256" key="3">
    <source>
        <dbReference type="SAM" id="SignalP"/>
    </source>
</evidence>
<dbReference type="InterPro" id="IPR029277">
    <property type="entry name" value="SVWC_dom"/>
</dbReference>
<feature type="chain" id="PRO_5028115532" evidence="3">
    <location>
        <begin position="18"/>
        <end position="105"/>
    </location>
</feature>
<evidence type="ECO:0000313" key="5">
    <source>
        <dbReference type="RefSeq" id="XP_028139873.1"/>
    </source>
</evidence>
<sequence length="105" mass="11447">MMSKVFIFVICLSVTMANESETVSQCPTFHGLELKAGESKPVPGSCNLAVCNNDGSVYMKICANIQALPPCKLVDGDNTKLYPACCPKAWCPQSFWDDIKKLTNP</sequence>
<dbReference type="GO" id="GO:0005576">
    <property type="term" value="C:extracellular region"/>
    <property type="evidence" value="ECO:0007669"/>
    <property type="project" value="UniProtKB-SubCell"/>
</dbReference>